<dbReference type="GO" id="GO:0005975">
    <property type="term" value="P:carbohydrate metabolic process"/>
    <property type="evidence" value="ECO:0007669"/>
    <property type="project" value="TreeGrafter"/>
</dbReference>
<dbReference type="PRINTS" id="PR00143">
    <property type="entry name" value="CITRTSNTHASE"/>
</dbReference>
<dbReference type="AlphaFoldDB" id="A0AAC9PSI8"/>
<dbReference type="EMBL" id="CP016076">
    <property type="protein sequence ID" value="APU14886.1"/>
    <property type="molecule type" value="Genomic_DNA"/>
</dbReference>
<dbReference type="InterPro" id="IPR041657">
    <property type="entry name" value="HTH_17"/>
</dbReference>
<dbReference type="GO" id="GO:0003677">
    <property type="term" value="F:DNA binding"/>
    <property type="evidence" value="ECO:0007669"/>
    <property type="project" value="InterPro"/>
</dbReference>
<dbReference type="RefSeq" id="WP_075740663.1">
    <property type="nucleotide sequence ID" value="NZ_CP016076.1"/>
</dbReference>
<gene>
    <name evidence="7" type="ORF">UA74_14140</name>
</gene>
<evidence type="ECO:0000256" key="3">
    <source>
        <dbReference type="ARBA" id="ARBA00012972"/>
    </source>
</evidence>
<dbReference type="SUPFAM" id="SSF48256">
    <property type="entry name" value="Citrate synthase"/>
    <property type="match status" value="1"/>
</dbReference>
<sequence>MADSTAVEGDSRYLTTSEVAHRLDVKEATVYAYVSRGLLRSVRARGGRGSVFRQDEVEGLAERRRDGRQASGAVERIRTELTLIADDELYFRGHRAVDLATTTTVESVAHLLWTGDLADRPPFPAPADLVESAEAAIAVLPRTARLTDRLRVAVVALGALDPLRFALSPESVIRAGETLLGVLAAAHAPDAPQGDTVALRVWPVLTSRPVRPRLLTAVLILLADHDLAVSTVAARVAANTRANPYAVVSAGLGALDGPRHGAASSLAYRFLGEALSDPVDALSDRLRTSGTVPGFGHRVYQRRDPRAELLIALLRESGEAEPALRALDTVTDRLRGQNPSAFPNIDLALAAMMHAYDMRPDAGEAVFAVSRVVGWLAHAIEEYREPSLRFRPVGVYTGARPIR</sequence>
<dbReference type="InterPro" id="IPR016142">
    <property type="entry name" value="Citrate_synth-like_lrg_a-sub"/>
</dbReference>
<evidence type="ECO:0000256" key="2">
    <source>
        <dbReference type="ARBA" id="ARBA00010566"/>
    </source>
</evidence>
<dbReference type="Gene3D" id="1.10.230.10">
    <property type="entry name" value="Cytochrome P450-Terp, domain 2"/>
    <property type="match status" value="1"/>
</dbReference>
<dbReference type="GO" id="GO:0006355">
    <property type="term" value="P:regulation of DNA-templated transcription"/>
    <property type="evidence" value="ECO:0007669"/>
    <property type="project" value="InterPro"/>
</dbReference>
<dbReference type="Pfam" id="PF12728">
    <property type="entry name" value="HTH_17"/>
    <property type="match status" value="1"/>
</dbReference>
<evidence type="ECO:0000313" key="8">
    <source>
        <dbReference type="Proteomes" id="UP000185511"/>
    </source>
</evidence>
<dbReference type="GO" id="GO:0036440">
    <property type="term" value="F:citrate synthase activity"/>
    <property type="evidence" value="ECO:0007669"/>
    <property type="project" value="UniProtKB-EC"/>
</dbReference>
<evidence type="ECO:0000313" key="7">
    <source>
        <dbReference type="EMBL" id="APU14886.1"/>
    </source>
</evidence>
<dbReference type="InterPro" id="IPR009061">
    <property type="entry name" value="DNA-bd_dom_put_sf"/>
</dbReference>
<name>A0AAC9PSI8_9PSEU</name>
<dbReference type="Proteomes" id="UP000185511">
    <property type="component" value="Chromosome"/>
</dbReference>
<keyword evidence="8" id="KW-1185">Reference proteome</keyword>
<evidence type="ECO:0000256" key="1">
    <source>
        <dbReference type="ARBA" id="ARBA00005163"/>
    </source>
</evidence>
<accession>A0AAC9PSI8</accession>
<reference evidence="8" key="1">
    <citation type="submission" date="2016-06" db="EMBL/GenBank/DDBJ databases">
        <title>Complete genome sequence of Actinoalloteichus fjordicus DSM 46855 (=ADI127-17), type strain of the new species Actinoalloteichus fjordicus.</title>
        <authorList>
            <person name="Ruckert C."/>
            <person name="Nouioui I."/>
            <person name="Willmese J."/>
            <person name="van Wezel G."/>
            <person name="Klenk H.-P."/>
            <person name="Kalinowski J."/>
            <person name="Zotchev S.B."/>
        </authorList>
    </citation>
    <scope>NUCLEOTIDE SEQUENCE [LARGE SCALE GENOMIC DNA]</scope>
    <source>
        <strain evidence="8">ADI127-7</strain>
    </source>
</reference>
<keyword evidence="7" id="KW-0012">Acyltransferase</keyword>
<feature type="domain" description="HTH merR-type" evidence="6">
    <location>
        <begin position="13"/>
        <end position="48"/>
    </location>
</feature>
<dbReference type="SUPFAM" id="SSF46955">
    <property type="entry name" value="Putative DNA-binding domain"/>
    <property type="match status" value="1"/>
</dbReference>
<dbReference type="PANTHER" id="PTHR11739">
    <property type="entry name" value="CITRATE SYNTHASE"/>
    <property type="match status" value="1"/>
</dbReference>
<dbReference type="EC" id="2.3.3.16" evidence="3"/>
<organism evidence="7 8">
    <name type="scientific">Actinoalloteichus fjordicus</name>
    <dbReference type="NCBI Taxonomy" id="1612552"/>
    <lineage>
        <taxon>Bacteria</taxon>
        <taxon>Bacillati</taxon>
        <taxon>Actinomycetota</taxon>
        <taxon>Actinomycetes</taxon>
        <taxon>Pseudonocardiales</taxon>
        <taxon>Pseudonocardiaceae</taxon>
        <taxon>Actinoalloteichus</taxon>
    </lineage>
</organism>
<dbReference type="GO" id="GO:0006099">
    <property type="term" value="P:tricarboxylic acid cycle"/>
    <property type="evidence" value="ECO:0007669"/>
    <property type="project" value="TreeGrafter"/>
</dbReference>
<dbReference type="InterPro" id="IPR000551">
    <property type="entry name" value="MerR-type_HTH_dom"/>
</dbReference>
<proteinExistence type="inferred from homology"/>
<dbReference type="InterPro" id="IPR016143">
    <property type="entry name" value="Citrate_synth-like_sm_a-sub"/>
</dbReference>
<dbReference type="PANTHER" id="PTHR11739:SF4">
    <property type="entry name" value="CITRATE SYNTHASE, PEROXISOMAL"/>
    <property type="match status" value="1"/>
</dbReference>
<evidence type="ECO:0000256" key="4">
    <source>
        <dbReference type="ARBA" id="ARBA00022679"/>
    </source>
</evidence>
<evidence type="ECO:0000256" key="5">
    <source>
        <dbReference type="RuleBase" id="RU003406"/>
    </source>
</evidence>
<keyword evidence="4 5" id="KW-0808">Transferase</keyword>
<dbReference type="Pfam" id="PF00285">
    <property type="entry name" value="Citrate_synt"/>
    <property type="match status" value="1"/>
</dbReference>
<dbReference type="Gene3D" id="1.10.1660.10">
    <property type="match status" value="1"/>
</dbReference>
<evidence type="ECO:0000259" key="6">
    <source>
        <dbReference type="PROSITE" id="PS50937"/>
    </source>
</evidence>
<dbReference type="KEGG" id="acad:UA74_14140"/>
<dbReference type="InterPro" id="IPR002020">
    <property type="entry name" value="Citrate_synthase"/>
</dbReference>
<dbReference type="InterPro" id="IPR036969">
    <property type="entry name" value="Citrate_synthase_sf"/>
</dbReference>
<comment type="pathway">
    <text evidence="1">Carbohydrate metabolism; tricarboxylic acid cycle.</text>
</comment>
<protein>
    <recommendedName>
        <fullName evidence="3">citrate synthase (unknown stereospecificity)</fullName>
        <ecNumber evidence="3">2.3.3.16</ecNumber>
    </recommendedName>
</protein>
<dbReference type="PROSITE" id="PS50937">
    <property type="entry name" value="HTH_MERR_2"/>
    <property type="match status" value="1"/>
</dbReference>
<dbReference type="GO" id="GO:0005829">
    <property type="term" value="C:cytosol"/>
    <property type="evidence" value="ECO:0007669"/>
    <property type="project" value="TreeGrafter"/>
</dbReference>
<dbReference type="PROSITE" id="PS00480">
    <property type="entry name" value="CITRATE_SYNTHASE"/>
    <property type="match status" value="1"/>
</dbReference>
<comment type="similarity">
    <text evidence="2 5">Belongs to the citrate synthase family.</text>
</comment>
<dbReference type="InterPro" id="IPR019810">
    <property type="entry name" value="Citrate_synthase_AS"/>
</dbReference>
<dbReference type="Gene3D" id="1.10.580.10">
    <property type="entry name" value="Citrate Synthase, domain 1"/>
    <property type="match status" value="1"/>
</dbReference>